<comment type="similarity">
    <text evidence="4">Belongs to the class I-like SAM-binding methyltransferase superfamily. RNA M5U methyltransferase family.</text>
</comment>
<dbReference type="OrthoDB" id="9804590at2"/>
<evidence type="ECO:0000256" key="1">
    <source>
        <dbReference type="ARBA" id="ARBA00022603"/>
    </source>
</evidence>
<sequence>MTTTTNRRAADEVDTTVEVGPIAHGGHCVARLDGRVVFVRHALPGERVRVRVTDTSHEKFWRADAIEVLAASPDRVESRCTVSGPGRCGGCDFQHVSLAGQRRLKAAVLAEQLDRLAGIAWDGVVEAVESPGTEDGLGWRTRMRYQVDDSGRAGLRRHRSHEIEPLPEGGCPIAHPAAPSVTDQAWPPGAEMLAVSAGSGGALLVDGVVEQGNREVTEHAAGRDWRLAADGFWQVHPGAADTLVEAVLAGLEPGPGERAFDLYCGVGLFAGALIDAGAQTWGVEWSREAIAYARRNVPEARFTAGKVERVIRTMPKRTDLVVLDPPRTGAGKDVVDAIVARRPRAIAYVACDPAALARDLARAARGGYRPVGIRAFDLFPMTHHLETVAVLTKVRSDQR</sequence>
<accession>F5XER0</accession>
<dbReference type="Gene3D" id="3.40.50.150">
    <property type="entry name" value="Vaccinia Virus protein VP39"/>
    <property type="match status" value="1"/>
</dbReference>
<dbReference type="InterPro" id="IPR002792">
    <property type="entry name" value="TRAM_dom"/>
</dbReference>
<dbReference type="SUPFAM" id="SSF50249">
    <property type="entry name" value="Nucleic acid-binding proteins"/>
    <property type="match status" value="1"/>
</dbReference>
<organism evidence="6 7">
    <name type="scientific">Microlunatus phosphovorus (strain ATCC 700054 / DSM 10555 / JCM 9379 / NBRC 101784 / NCIMB 13414 / VKM Ac-1990 / NM-1)</name>
    <dbReference type="NCBI Taxonomy" id="1032480"/>
    <lineage>
        <taxon>Bacteria</taxon>
        <taxon>Bacillati</taxon>
        <taxon>Actinomycetota</taxon>
        <taxon>Actinomycetes</taxon>
        <taxon>Propionibacteriales</taxon>
        <taxon>Propionibacteriaceae</taxon>
        <taxon>Microlunatus</taxon>
    </lineage>
</organism>
<keyword evidence="3 4" id="KW-0949">S-adenosyl-L-methionine</keyword>
<dbReference type="PANTHER" id="PTHR11061">
    <property type="entry name" value="RNA M5U METHYLTRANSFERASE"/>
    <property type="match status" value="1"/>
</dbReference>
<dbReference type="Pfam" id="PF05958">
    <property type="entry name" value="tRNA_U5-meth_tr"/>
    <property type="match status" value="1"/>
</dbReference>
<dbReference type="PROSITE" id="PS50926">
    <property type="entry name" value="TRAM"/>
    <property type="match status" value="1"/>
</dbReference>
<feature type="active site" description="Nucleophile" evidence="4">
    <location>
        <position position="351"/>
    </location>
</feature>
<dbReference type="GO" id="GO:0070041">
    <property type="term" value="F:rRNA (uridine-C5-)-methyltransferase activity"/>
    <property type="evidence" value="ECO:0007669"/>
    <property type="project" value="TreeGrafter"/>
</dbReference>
<evidence type="ECO:0000256" key="3">
    <source>
        <dbReference type="ARBA" id="ARBA00022691"/>
    </source>
</evidence>
<feature type="binding site" evidence="4">
    <location>
        <position position="263"/>
    </location>
    <ligand>
        <name>S-adenosyl-L-methionine</name>
        <dbReference type="ChEBI" id="CHEBI:59789"/>
    </ligand>
</feature>
<keyword evidence="7" id="KW-1185">Reference proteome</keyword>
<dbReference type="KEGG" id="mph:MLP_22620"/>
<feature type="binding site" evidence="4">
    <location>
        <position position="324"/>
    </location>
    <ligand>
        <name>S-adenosyl-L-methionine</name>
        <dbReference type="ChEBI" id="CHEBI:59789"/>
    </ligand>
</feature>
<evidence type="ECO:0000256" key="2">
    <source>
        <dbReference type="ARBA" id="ARBA00022679"/>
    </source>
</evidence>
<dbReference type="InterPro" id="IPR030391">
    <property type="entry name" value="MeTrfase_TrmA_CS"/>
</dbReference>
<dbReference type="GO" id="GO:0070475">
    <property type="term" value="P:rRNA base methylation"/>
    <property type="evidence" value="ECO:0007669"/>
    <property type="project" value="TreeGrafter"/>
</dbReference>
<dbReference type="Proteomes" id="UP000007947">
    <property type="component" value="Chromosome"/>
</dbReference>
<dbReference type="SUPFAM" id="SSF53335">
    <property type="entry name" value="S-adenosyl-L-methionine-dependent methyltransferases"/>
    <property type="match status" value="1"/>
</dbReference>
<dbReference type="PROSITE" id="PS01231">
    <property type="entry name" value="TRMA_2"/>
    <property type="match status" value="1"/>
</dbReference>
<dbReference type="EMBL" id="AP012204">
    <property type="protein sequence ID" value="BAK35276.1"/>
    <property type="molecule type" value="Genomic_DNA"/>
</dbReference>
<dbReference type="PROSITE" id="PS51687">
    <property type="entry name" value="SAM_MT_RNA_M5U"/>
    <property type="match status" value="1"/>
</dbReference>
<feature type="binding site" evidence="4">
    <location>
        <position position="284"/>
    </location>
    <ligand>
        <name>S-adenosyl-L-methionine</name>
        <dbReference type="ChEBI" id="CHEBI:59789"/>
    </ligand>
</feature>
<dbReference type="HOGENOM" id="CLU_014689_7_0_11"/>
<dbReference type="AlphaFoldDB" id="F5XER0"/>
<dbReference type="InterPro" id="IPR010280">
    <property type="entry name" value="U5_MeTrfase_fam"/>
</dbReference>
<dbReference type="InterPro" id="IPR012340">
    <property type="entry name" value="NA-bd_OB-fold"/>
</dbReference>
<keyword evidence="2 4" id="KW-0808">Transferase</keyword>
<name>F5XER0_MICPN</name>
<evidence type="ECO:0000313" key="6">
    <source>
        <dbReference type="EMBL" id="BAK35276.1"/>
    </source>
</evidence>
<proteinExistence type="inferred from homology"/>
<evidence type="ECO:0000259" key="5">
    <source>
        <dbReference type="PROSITE" id="PS50926"/>
    </source>
</evidence>
<dbReference type="InterPro" id="IPR029063">
    <property type="entry name" value="SAM-dependent_MTases_sf"/>
</dbReference>
<dbReference type="STRING" id="1032480.MLP_22620"/>
<evidence type="ECO:0000256" key="4">
    <source>
        <dbReference type="PROSITE-ProRule" id="PRU01024"/>
    </source>
</evidence>
<dbReference type="Pfam" id="PF01938">
    <property type="entry name" value="TRAM"/>
    <property type="match status" value="1"/>
</dbReference>
<feature type="binding site" evidence="4">
    <location>
        <position position="234"/>
    </location>
    <ligand>
        <name>S-adenosyl-L-methionine</name>
        <dbReference type="ChEBI" id="CHEBI:59789"/>
    </ligand>
</feature>
<evidence type="ECO:0000313" key="7">
    <source>
        <dbReference type="Proteomes" id="UP000007947"/>
    </source>
</evidence>
<dbReference type="eggNOG" id="COG2265">
    <property type="taxonomic scope" value="Bacteria"/>
</dbReference>
<feature type="domain" description="TRAM" evidence="5">
    <location>
        <begin position="7"/>
        <end position="67"/>
    </location>
</feature>
<gene>
    <name evidence="6" type="ordered locus">MLP_22620</name>
</gene>
<dbReference type="RefSeq" id="WP_013863148.1">
    <property type="nucleotide sequence ID" value="NC_015635.1"/>
</dbReference>
<dbReference type="Gene3D" id="2.40.50.140">
    <property type="entry name" value="Nucleic acid-binding proteins"/>
    <property type="match status" value="1"/>
</dbReference>
<dbReference type="EC" id="2.1.1.-" evidence="6"/>
<reference evidence="6 7" key="1">
    <citation type="submission" date="2011-05" db="EMBL/GenBank/DDBJ databases">
        <title>Whole genome sequence of Microlunatus phosphovorus NM-1.</title>
        <authorList>
            <person name="Hosoyama A."/>
            <person name="Sasaki K."/>
            <person name="Harada T."/>
            <person name="Igarashi R."/>
            <person name="Kawakoshi A."/>
            <person name="Sasagawa M."/>
            <person name="Fukada J."/>
            <person name="Nakamura S."/>
            <person name="Katano Y."/>
            <person name="Hanada S."/>
            <person name="Kamagata Y."/>
            <person name="Nakamura N."/>
            <person name="Yamazaki S."/>
            <person name="Fujita N."/>
        </authorList>
    </citation>
    <scope>NUCLEOTIDE SEQUENCE [LARGE SCALE GENOMIC DNA]</scope>
    <source>
        <strain evidence="7">ATCC 700054 / DSM 10555 / JCM 9379 / NBRC 101784 / NCIMB 13414 / VKM Ac-1990 / NM-1</strain>
    </source>
</reference>
<dbReference type="CDD" id="cd02440">
    <property type="entry name" value="AdoMet_MTases"/>
    <property type="match status" value="1"/>
</dbReference>
<protein>
    <submittedName>
        <fullName evidence="6">Putative RNA methyltransferase</fullName>
        <ecNumber evidence="6">2.1.1.-</ecNumber>
    </submittedName>
</protein>
<keyword evidence="1 4" id="KW-0489">Methyltransferase</keyword>
<dbReference type="PANTHER" id="PTHR11061:SF30">
    <property type="entry name" value="TRNA (URACIL(54)-C(5))-METHYLTRANSFERASE"/>
    <property type="match status" value="1"/>
</dbReference>